<name>A0A1I4ERQ6_9HYPH</name>
<sequence>MGLSEVAEPGAAYRARNFPLILVATAILSMQMPILIAISALAGSYLAPHPTMATVPLALQMFGNFLFATPISLFMGRYGRQKGILLGVVLSIIGSLFCVYALYSNQFVVLLIGHVLLGIATAAYAFMRFAASDSASERWKPMAISLSMSMGLLSALLGPSLVGVVKDFGGVIPFVGSYLALAGVAVVGALPVLGLDLPPALKKDQQVKGLIASLKVLRRPAVWSATACAGLSFGFMTMQMSPTPLAMEYCGFSVGQSSDVIRWHLVAMFGPSFVTGYIIRRIGTTSVMVLGLLILAAAGLIGALSVEIWAFYVALILLGVGWNFGFIGATSRLVEVVAPEDAPLAQGANDSVVALVSAICALSTGVLFSTVGWAGLSLSALPLLLGLALWLVVSGIRGRSPAYASQ</sequence>
<dbReference type="InterPro" id="IPR020846">
    <property type="entry name" value="MFS_dom"/>
</dbReference>
<feature type="transmembrane region" description="Helical" evidence="4">
    <location>
        <begin position="260"/>
        <end position="279"/>
    </location>
</feature>
<accession>A0A1I4ERQ6</accession>
<feature type="transmembrane region" description="Helical" evidence="4">
    <location>
        <begin position="374"/>
        <end position="393"/>
    </location>
</feature>
<gene>
    <name evidence="6" type="ORF">SAMN04488518_11628</name>
</gene>
<reference evidence="6 7" key="1">
    <citation type="submission" date="2016-10" db="EMBL/GenBank/DDBJ databases">
        <authorList>
            <person name="Varghese N."/>
            <person name="Submissions S."/>
        </authorList>
    </citation>
    <scope>NUCLEOTIDE SEQUENCE [LARGE SCALE GENOMIC DNA]</scope>
    <source>
        <strain evidence="6 7">DSM 16392</strain>
    </source>
</reference>
<evidence type="ECO:0000256" key="4">
    <source>
        <dbReference type="SAM" id="Phobius"/>
    </source>
</evidence>
<feature type="transmembrane region" description="Helical" evidence="4">
    <location>
        <begin position="286"/>
        <end position="304"/>
    </location>
</feature>
<keyword evidence="2 4" id="KW-1133">Transmembrane helix</keyword>
<feature type="transmembrane region" description="Helical" evidence="4">
    <location>
        <begin position="216"/>
        <end position="240"/>
    </location>
</feature>
<feature type="transmembrane region" description="Helical" evidence="4">
    <location>
        <begin position="57"/>
        <end position="76"/>
    </location>
</feature>
<evidence type="ECO:0000256" key="2">
    <source>
        <dbReference type="ARBA" id="ARBA00022989"/>
    </source>
</evidence>
<evidence type="ECO:0000256" key="3">
    <source>
        <dbReference type="ARBA" id="ARBA00023136"/>
    </source>
</evidence>
<dbReference type="RefSeq" id="WP_093523350.1">
    <property type="nucleotide sequence ID" value="NZ_FOSK01000016.1"/>
</dbReference>
<evidence type="ECO:0000256" key="1">
    <source>
        <dbReference type="ARBA" id="ARBA00022692"/>
    </source>
</evidence>
<dbReference type="PANTHER" id="PTHR23534">
    <property type="entry name" value="MFS PERMEASE"/>
    <property type="match status" value="1"/>
</dbReference>
<evidence type="ECO:0000313" key="6">
    <source>
        <dbReference type="EMBL" id="SFL08384.1"/>
    </source>
</evidence>
<dbReference type="Proteomes" id="UP000199598">
    <property type="component" value="Unassembled WGS sequence"/>
</dbReference>
<keyword evidence="7" id="KW-1185">Reference proteome</keyword>
<keyword evidence="1 4" id="KW-0812">Transmembrane</keyword>
<feature type="transmembrane region" description="Helical" evidence="4">
    <location>
        <begin position="83"/>
        <end position="103"/>
    </location>
</feature>
<dbReference type="PANTHER" id="PTHR23534:SF1">
    <property type="entry name" value="MAJOR FACILITATOR SUPERFAMILY PROTEIN"/>
    <property type="match status" value="1"/>
</dbReference>
<feature type="transmembrane region" description="Helical" evidence="4">
    <location>
        <begin position="143"/>
        <end position="165"/>
    </location>
</feature>
<dbReference type="Gene3D" id="1.20.1250.20">
    <property type="entry name" value="MFS general substrate transporter like domains"/>
    <property type="match status" value="1"/>
</dbReference>
<protein>
    <submittedName>
        <fullName evidence="6">Predicted arabinose efflux permease, MFS family</fullName>
    </submittedName>
</protein>
<feature type="transmembrane region" description="Helical" evidence="4">
    <location>
        <begin position="310"/>
        <end position="330"/>
    </location>
</feature>
<dbReference type="PROSITE" id="PS50850">
    <property type="entry name" value="MFS"/>
    <property type="match status" value="1"/>
</dbReference>
<evidence type="ECO:0000259" key="5">
    <source>
        <dbReference type="PROSITE" id="PS50850"/>
    </source>
</evidence>
<comment type="caution">
    <text evidence="6">The sequence shown here is derived from an EMBL/GenBank/DDBJ whole genome shotgun (WGS) entry which is preliminary data.</text>
</comment>
<dbReference type="Pfam" id="PF07690">
    <property type="entry name" value="MFS_1"/>
    <property type="match status" value="1"/>
</dbReference>
<feature type="transmembrane region" description="Helical" evidence="4">
    <location>
        <begin position="20"/>
        <end position="45"/>
    </location>
</feature>
<proteinExistence type="predicted"/>
<organism evidence="6 7">
    <name type="scientific">Pseudovibrio ascidiaceicola</name>
    <dbReference type="NCBI Taxonomy" id="285279"/>
    <lineage>
        <taxon>Bacteria</taxon>
        <taxon>Pseudomonadati</taxon>
        <taxon>Pseudomonadota</taxon>
        <taxon>Alphaproteobacteria</taxon>
        <taxon>Hyphomicrobiales</taxon>
        <taxon>Stappiaceae</taxon>
        <taxon>Pseudovibrio</taxon>
    </lineage>
</organism>
<dbReference type="SUPFAM" id="SSF103473">
    <property type="entry name" value="MFS general substrate transporter"/>
    <property type="match status" value="1"/>
</dbReference>
<keyword evidence="3 4" id="KW-0472">Membrane</keyword>
<feature type="domain" description="Major facilitator superfamily (MFS) profile" evidence="5">
    <location>
        <begin position="218"/>
        <end position="406"/>
    </location>
</feature>
<dbReference type="InterPro" id="IPR036259">
    <property type="entry name" value="MFS_trans_sf"/>
</dbReference>
<feature type="transmembrane region" description="Helical" evidence="4">
    <location>
        <begin position="171"/>
        <end position="195"/>
    </location>
</feature>
<dbReference type="EMBL" id="FOSK01000016">
    <property type="protein sequence ID" value="SFL08384.1"/>
    <property type="molecule type" value="Genomic_DNA"/>
</dbReference>
<dbReference type="InterPro" id="IPR011701">
    <property type="entry name" value="MFS"/>
</dbReference>
<feature type="transmembrane region" description="Helical" evidence="4">
    <location>
        <begin position="351"/>
        <end position="368"/>
    </location>
</feature>
<evidence type="ECO:0000313" key="7">
    <source>
        <dbReference type="Proteomes" id="UP000199598"/>
    </source>
</evidence>
<feature type="transmembrane region" description="Helical" evidence="4">
    <location>
        <begin position="109"/>
        <end position="131"/>
    </location>
</feature>